<dbReference type="Gene3D" id="1.10.10.1020">
    <property type="entry name" value="RecBCD complex, subunit RecD, N-terminal domain"/>
    <property type="match status" value="1"/>
</dbReference>
<dbReference type="InterPro" id="IPR027417">
    <property type="entry name" value="P-loop_NTPase"/>
</dbReference>
<dbReference type="GO" id="GO:0017116">
    <property type="term" value="F:single-stranded DNA helicase activity"/>
    <property type="evidence" value="ECO:0007669"/>
    <property type="project" value="TreeGrafter"/>
</dbReference>
<dbReference type="GO" id="GO:0005524">
    <property type="term" value="F:ATP binding"/>
    <property type="evidence" value="ECO:0007669"/>
    <property type="project" value="UniProtKB-UniRule"/>
</dbReference>
<dbReference type="SUPFAM" id="SSF52540">
    <property type="entry name" value="P-loop containing nucleoside triphosphate hydrolases"/>
    <property type="match status" value="2"/>
</dbReference>
<evidence type="ECO:0000256" key="9">
    <source>
        <dbReference type="ARBA" id="ARBA00023204"/>
    </source>
</evidence>
<keyword evidence="2 11" id="KW-0547">Nucleotide-binding</keyword>
<dbReference type="InterPro" id="IPR027785">
    <property type="entry name" value="UvrD-like_helicase_C"/>
</dbReference>
<comment type="similarity">
    <text evidence="11">Belongs to the RecD family.</text>
</comment>
<dbReference type="InterPro" id="IPR006344">
    <property type="entry name" value="RecD"/>
</dbReference>
<comment type="function">
    <text evidence="11">A helicase/nuclease that prepares dsDNA breaks (DSB) for recombinational DNA repair. Binds to DSBs and unwinds DNA via a highly rapid and processive ATP-dependent bidirectional helicase activity. Unwinds dsDNA until it encounters a Chi (crossover hotspot instigator) sequence from the 3' direction. Cuts ssDNA a few nucleotides 3' to the Chi site. The properties and activities of the enzyme are changed at Chi. The Chi-altered holoenzyme produces a long 3'-ssDNA overhang and facilitates RecA-binding to the ssDNA for homologous DNA recombination and repair. Holoenzyme degrades any linearized DNA that is unable to undergo homologous recombination. In the holoenzyme this subunit has ssDNA-dependent ATPase and 5'-3' helicase activity. When added to pre-assembled RecBC greatly stimulates nuclease activity and augments holoenzyme processivity. Negatively regulates the RecA-loading ability of RecBCD.</text>
</comment>
<evidence type="ECO:0000256" key="8">
    <source>
        <dbReference type="ARBA" id="ARBA00023125"/>
    </source>
</evidence>
<dbReference type="Pfam" id="PF21185">
    <property type="entry name" value="RecD_N"/>
    <property type="match status" value="1"/>
</dbReference>
<dbReference type="PANTHER" id="PTHR43788:SF6">
    <property type="entry name" value="DNA HELICASE B"/>
    <property type="match status" value="1"/>
</dbReference>
<dbReference type="InterPro" id="IPR041851">
    <property type="entry name" value="RecD_N_sf"/>
</dbReference>
<evidence type="ECO:0000256" key="5">
    <source>
        <dbReference type="ARBA" id="ARBA00022806"/>
    </source>
</evidence>
<keyword evidence="10 11" id="KW-0413">Isomerase</keyword>
<dbReference type="GO" id="GO:0000724">
    <property type="term" value="P:double-strand break repair via homologous recombination"/>
    <property type="evidence" value="ECO:0007669"/>
    <property type="project" value="UniProtKB-UniRule"/>
</dbReference>
<comment type="miscellaneous">
    <text evidence="11">In the RecBCD complex, RecB has a slow 3'-5' helicase, an exonuclease activity and loads RecA onto ssDNA, RecD has a fast 5'-3' helicase activity, while RecC stimulates the ATPase and processivity of the RecB helicase and contributes to recognition of the Chi site.</text>
</comment>
<dbReference type="GO" id="GO:0003677">
    <property type="term" value="F:DNA binding"/>
    <property type="evidence" value="ECO:0007669"/>
    <property type="project" value="UniProtKB-UniRule"/>
</dbReference>
<reference evidence="13 14" key="1">
    <citation type="journal article" date="2011" name="PLoS Genet.">
        <title>Sequence conservation and functional constraint on intergenic spacers in reduced genomes of the obligate symbiont buchnera.</title>
        <authorList>
            <person name="Degnan P.H."/>
            <person name="Ochman H."/>
            <person name="Moran N.A."/>
        </authorList>
    </citation>
    <scope>NUCLEOTIDE SEQUENCE [LARGE SCALE GENOMIC DNA]</scope>
    <source>
        <strain evidence="13 14">Ua</strain>
    </source>
</reference>
<keyword evidence="5 11" id="KW-0347">Helicase</keyword>
<dbReference type="PANTHER" id="PTHR43788">
    <property type="entry name" value="DNA2/NAM7 HELICASE FAMILY MEMBER"/>
    <property type="match status" value="1"/>
</dbReference>
<dbReference type="OrthoDB" id="9803432at2"/>
<dbReference type="InterPro" id="IPR049550">
    <property type="entry name" value="RecD_N"/>
</dbReference>
<keyword evidence="1 11" id="KW-0540">Nuclease</keyword>
<keyword evidence="8 11" id="KW-0238">DNA-binding</keyword>
<dbReference type="EMBL" id="CP002648">
    <property type="protein sequence ID" value="AEO08233.1"/>
    <property type="molecule type" value="Genomic_DNA"/>
</dbReference>
<evidence type="ECO:0000313" key="14">
    <source>
        <dbReference type="Proteomes" id="UP000006139"/>
    </source>
</evidence>
<dbReference type="GO" id="GO:0009338">
    <property type="term" value="C:exodeoxyribonuclease V complex"/>
    <property type="evidence" value="ECO:0007669"/>
    <property type="project" value="InterPro"/>
</dbReference>
<evidence type="ECO:0000256" key="4">
    <source>
        <dbReference type="ARBA" id="ARBA00022801"/>
    </source>
</evidence>
<accession>G2LPU6</accession>
<evidence type="ECO:0000256" key="3">
    <source>
        <dbReference type="ARBA" id="ARBA00022763"/>
    </source>
</evidence>
<keyword evidence="4 11" id="KW-0378">Hydrolase</keyword>
<gene>
    <name evidence="11 13" type="primary">recD</name>
    <name evidence="13" type="ORF">BUAMB_430</name>
</gene>
<evidence type="ECO:0000256" key="7">
    <source>
        <dbReference type="ARBA" id="ARBA00022840"/>
    </source>
</evidence>
<dbReference type="SMART" id="SM00382">
    <property type="entry name" value="AAA"/>
    <property type="match status" value="1"/>
</dbReference>
<dbReference type="PATRIC" id="fig|1005057.4.peg.410"/>
<sequence>MMNLLKKAVQKKIINQIDLDFSKFLDKKNNIIILVAACISYENRQGHIFLPIQYFEKNNFFSSFNQKFINKILTILEKKINWEVELLKHSSCSNGSRPTPLVIHQKKIYLYKMWKSKNNILDYLSKHHTINKINKKKCLVILNNLFPNKKKDFQKISAATALLNKIVFIIGGPGTGKTTTILKIIIALIKSTNKIIKIQLSAPTGKATTRLFEMIKNNIFDIYLSEKEKQSILLTPKTIHQLLKIHKISQKSILNKNNLLDLDVLIIDEISMVDVLMMEKILFSVSKKTKLIFIGDQNQLRPIEPGSILRYIYYHIKYSYNAKNILNIEKITGYKLLNKIKKKIAILISNNICTLHKNYRFNQNSGIYTLAHAVINQKIKIIKNACNNKIKNIFFYQINSIQKYNNMIEQISSKYTYFWKIIQNQKNILNIIQAFQKHQTLCVLNDGLFGVNILNMKIEENMYHKKMIKYIDINKELWYIGKPIMITKNNPYLNVFNGNIGIININHNGVVQASFLKENNTIHNIPVKILKNYKTAWVMTIHKAQGSEFINTTLVLPNFYSSYLNQDIIYTGITRSQKTLNIFSKKDTFIKSVFNQTNQIRY</sequence>
<dbReference type="NCBIfam" id="TIGR01447">
    <property type="entry name" value="recD"/>
    <property type="match status" value="1"/>
</dbReference>
<dbReference type="GO" id="GO:0016887">
    <property type="term" value="F:ATP hydrolysis activity"/>
    <property type="evidence" value="ECO:0007669"/>
    <property type="project" value="RHEA"/>
</dbReference>
<dbReference type="CDD" id="cd18809">
    <property type="entry name" value="SF1_C_RecD"/>
    <property type="match status" value="1"/>
</dbReference>
<dbReference type="EC" id="5.6.2.3" evidence="11"/>
<name>G2LPU6_BUCUM</name>
<dbReference type="InterPro" id="IPR003593">
    <property type="entry name" value="AAA+_ATPase"/>
</dbReference>
<feature type="binding site" evidence="11">
    <location>
        <begin position="171"/>
        <end position="178"/>
    </location>
    <ligand>
        <name>ATP</name>
        <dbReference type="ChEBI" id="CHEBI:30616"/>
    </ligand>
</feature>
<keyword evidence="7 11" id="KW-0067">ATP-binding</keyword>
<dbReference type="Gene3D" id="3.40.50.300">
    <property type="entry name" value="P-loop containing nucleotide triphosphate hydrolases"/>
    <property type="match status" value="3"/>
</dbReference>
<keyword evidence="9 11" id="KW-0234">DNA repair</keyword>
<evidence type="ECO:0000256" key="6">
    <source>
        <dbReference type="ARBA" id="ARBA00022839"/>
    </source>
</evidence>
<dbReference type="HOGENOM" id="CLU_007524_1_2_6"/>
<dbReference type="InterPro" id="IPR050534">
    <property type="entry name" value="Coronavir_polyprotein_1ab"/>
</dbReference>
<proteinExistence type="inferred from homology"/>
<dbReference type="KEGG" id="buh:BUAMB_430"/>
<protein>
    <recommendedName>
        <fullName evidence="11">RecBCD enzyme subunit RecD</fullName>
        <ecNumber evidence="11">5.6.2.3</ecNumber>
    </recommendedName>
    <alternativeName>
        <fullName evidence="11">DNA 5'-3' helicase subunit RecD</fullName>
    </alternativeName>
    <alternativeName>
        <fullName evidence="11">Exonuclease V subunit RecD</fullName>
        <shortName evidence="11">ExoV subunit RecD</shortName>
    </alternativeName>
    <alternativeName>
        <fullName evidence="11">Helicase/nuclease RecBCD subunit RecD</fullName>
    </alternativeName>
</protein>
<feature type="domain" description="AAA+ ATPase" evidence="12">
    <location>
        <begin position="163"/>
        <end position="319"/>
    </location>
</feature>
<dbReference type="Pfam" id="PF13538">
    <property type="entry name" value="UvrD_C_2"/>
    <property type="match status" value="1"/>
</dbReference>
<comment type="subunit">
    <text evidence="11">Heterotrimer of RecB, RecC and RecD. All subunits contribute to DNA-binding.</text>
</comment>
<dbReference type="STRING" id="1005057.BUAMB_430"/>
<dbReference type="Proteomes" id="UP000006139">
    <property type="component" value="Chromosome"/>
</dbReference>
<dbReference type="GO" id="GO:0008854">
    <property type="term" value="F:exodeoxyribonuclease V activity"/>
    <property type="evidence" value="ECO:0007669"/>
    <property type="project" value="InterPro"/>
</dbReference>
<keyword evidence="3 11" id="KW-0227">DNA damage</keyword>
<dbReference type="HAMAP" id="MF_01487">
    <property type="entry name" value="RecD"/>
    <property type="match status" value="1"/>
</dbReference>
<evidence type="ECO:0000256" key="11">
    <source>
        <dbReference type="HAMAP-Rule" id="MF_01487"/>
    </source>
</evidence>
<keyword evidence="6 11" id="KW-0269">Exonuclease</keyword>
<dbReference type="GO" id="GO:0043139">
    <property type="term" value="F:5'-3' DNA helicase activity"/>
    <property type="evidence" value="ECO:0007669"/>
    <property type="project" value="UniProtKB-UniRule"/>
</dbReference>
<comment type="catalytic activity">
    <reaction evidence="11">
        <text>ATP + H2O = ADP + phosphate + H(+)</text>
        <dbReference type="Rhea" id="RHEA:13065"/>
        <dbReference type="ChEBI" id="CHEBI:15377"/>
        <dbReference type="ChEBI" id="CHEBI:15378"/>
        <dbReference type="ChEBI" id="CHEBI:30616"/>
        <dbReference type="ChEBI" id="CHEBI:43474"/>
        <dbReference type="ChEBI" id="CHEBI:456216"/>
        <dbReference type="EC" id="5.6.2.3"/>
    </reaction>
</comment>
<evidence type="ECO:0000256" key="1">
    <source>
        <dbReference type="ARBA" id="ARBA00022722"/>
    </source>
</evidence>
<organism evidence="13 14">
    <name type="scientific">Buchnera aphidicola str. Ua</name>
    <name type="common">Uroleucon ambrosiae</name>
    <dbReference type="NCBI Taxonomy" id="1005057"/>
    <lineage>
        <taxon>Bacteria</taxon>
        <taxon>Pseudomonadati</taxon>
        <taxon>Pseudomonadota</taxon>
        <taxon>Gammaproteobacteria</taxon>
        <taxon>Enterobacterales</taxon>
        <taxon>Erwiniaceae</taxon>
        <taxon>Buchnera</taxon>
    </lineage>
</organism>
<evidence type="ECO:0000256" key="10">
    <source>
        <dbReference type="ARBA" id="ARBA00023235"/>
    </source>
</evidence>
<dbReference type="RefSeq" id="WP_014500137.1">
    <property type="nucleotide sequence ID" value="NC_017259.1"/>
</dbReference>
<dbReference type="eggNOG" id="COG0507">
    <property type="taxonomic scope" value="Bacteria"/>
</dbReference>
<dbReference type="Pfam" id="PF13245">
    <property type="entry name" value="AAA_19"/>
    <property type="match status" value="1"/>
</dbReference>
<dbReference type="AlphaFoldDB" id="G2LPU6"/>
<evidence type="ECO:0000313" key="13">
    <source>
        <dbReference type="EMBL" id="AEO08233.1"/>
    </source>
</evidence>
<evidence type="ECO:0000256" key="2">
    <source>
        <dbReference type="ARBA" id="ARBA00022741"/>
    </source>
</evidence>
<evidence type="ECO:0000259" key="12">
    <source>
        <dbReference type="SMART" id="SM00382"/>
    </source>
</evidence>